<dbReference type="EMBL" id="JAFLCK010000037">
    <property type="protein sequence ID" value="MBN8662368.1"/>
    <property type="molecule type" value="Genomic_DNA"/>
</dbReference>
<proteinExistence type="predicted"/>
<evidence type="ECO:0000256" key="1">
    <source>
        <dbReference type="SAM" id="Phobius"/>
    </source>
</evidence>
<dbReference type="AlphaFoldDB" id="A0A8J7TPT7"/>
<accession>A0A8J7TPT7</accession>
<evidence type="ECO:0000313" key="3">
    <source>
        <dbReference type="Proteomes" id="UP000664277"/>
    </source>
</evidence>
<dbReference type="Proteomes" id="UP000664277">
    <property type="component" value="Unassembled WGS sequence"/>
</dbReference>
<protein>
    <submittedName>
        <fullName evidence="2">DUF4034 domain-containing protein</fullName>
    </submittedName>
</protein>
<evidence type="ECO:0000313" key="2">
    <source>
        <dbReference type="EMBL" id="MBN8662368.1"/>
    </source>
</evidence>
<sequence length="586" mass="66446">MTFRKLSRKRNSRSKRGSFSWIRLLLFGSFAFVVMILAVFWITFGPTVMQLVYQPQWKKDVAQAVGLCPNDRKAASTAFDTAMKEAEKAGAQPWEKMSALRDYANALYNEFEFAAADKLIDKIVAMEPKEGFKKGSIENNVLAMALQDRAWDRHGRYLDANAIKKKELSDGVADQERAAQLAEFNFGADHLQTVHKKTTLACMLVESGKVAEGEKTFAAIAETIAKNASLAPECAWYLAALKARAEAFQGQFEQGLATCRKGFESTENEDNKDRIWTEFKLGLRVYANRHEKAKVAAFDERQSPLKGLEHVDKDFWAGNFKALDALEKVLLAEKRIEVNGVWTLCYFYDALAGEDTTAGARDLDEEDYKTRLAQFDKWLKENPSSAAARIGQAMTYYGYAWLARGSGYADTVTKEGWRLYKERIAKGKAALDADPQIKKKDPSAFEAYATAALAQGVEKDQYLKMVDECHKAYPDFYQIDRSASYYLLPRWHGEDGDTARYIARRSDQLGGVEGDVLYARLVSHIMRYFDEPFGSEGNFDFARFTRGYKELIKRNPSDIQLKMDYLNSCRKKGDYDSMKLVFEALK</sequence>
<keyword evidence="1" id="KW-1133">Transmembrane helix</keyword>
<keyword evidence="1" id="KW-0472">Membrane</keyword>
<feature type="transmembrane region" description="Helical" evidence="1">
    <location>
        <begin position="21"/>
        <end position="44"/>
    </location>
</feature>
<comment type="caution">
    <text evidence="2">The sequence shown here is derived from an EMBL/GenBank/DDBJ whole genome shotgun (WGS) entry which is preliminary data.</text>
</comment>
<name>A0A8J7TPT7_9BACT</name>
<gene>
    <name evidence="2" type="ORF">J0M35_18505</name>
</gene>
<organism evidence="2 3">
    <name type="scientific">Candidatus Obscuribacter phosphatis</name>
    <dbReference type="NCBI Taxonomy" id="1906157"/>
    <lineage>
        <taxon>Bacteria</taxon>
        <taxon>Bacillati</taxon>
        <taxon>Candidatus Melainabacteria</taxon>
        <taxon>Candidatus Obscuribacterales</taxon>
        <taxon>Candidatus Obscuribacteraceae</taxon>
        <taxon>Candidatus Obscuribacter</taxon>
    </lineage>
</organism>
<keyword evidence="1" id="KW-0812">Transmembrane</keyword>
<reference evidence="2" key="1">
    <citation type="submission" date="2021-02" db="EMBL/GenBank/DDBJ databases">
        <title>Genome-Resolved Metagenomics of a Microbial Community Performing Photosynthetic Biological Nutrient Removal.</title>
        <authorList>
            <person name="Mcdaniel E.A."/>
        </authorList>
    </citation>
    <scope>NUCLEOTIDE SEQUENCE</scope>
    <source>
        <strain evidence="2">UWPOB_OBS1</strain>
    </source>
</reference>